<organism evidence="1 2">
    <name type="scientific">Nepenthes gracilis</name>
    <name type="common">Slender pitcher plant</name>
    <dbReference type="NCBI Taxonomy" id="150966"/>
    <lineage>
        <taxon>Eukaryota</taxon>
        <taxon>Viridiplantae</taxon>
        <taxon>Streptophyta</taxon>
        <taxon>Embryophyta</taxon>
        <taxon>Tracheophyta</taxon>
        <taxon>Spermatophyta</taxon>
        <taxon>Magnoliopsida</taxon>
        <taxon>eudicotyledons</taxon>
        <taxon>Gunneridae</taxon>
        <taxon>Pentapetalae</taxon>
        <taxon>Caryophyllales</taxon>
        <taxon>Nepenthaceae</taxon>
        <taxon>Nepenthes</taxon>
    </lineage>
</organism>
<reference evidence="1" key="1">
    <citation type="submission" date="2023-05" db="EMBL/GenBank/DDBJ databases">
        <title>Nepenthes gracilis genome sequencing.</title>
        <authorList>
            <person name="Fukushima K."/>
        </authorList>
    </citation>
    <scope>NUCLEOTIDE SEQUENCE</scope>
    <source>
        <strain evidence="1">SING2019-196</strain>
    </source>
</reference>
<dbReference type="AlphaFoldDB" id="A0AAD3RYJ9"/>
<proteinExistence type="predicted"/>
<sequence>MTTSSPDAMASQLAVWRLTEHSAVDTLLLRLASLTGLISGGVGMEWLSRPVCLFKPGMDGSPGLEWHSLNCRYDDCCQFGPAELFHFATAGALLDMVLLLGLAVEEAETDEEDFPDPTLIALKMLLEANVTQIYLDALTPDSRQIVGLANTLTGQQEIGASFNRAGLSARGTFNRAGLSARGTPAQHLGVASFVLPSLTIA</sequence>
<comment type="caution">
    <text evidence="1">The sequence shown here is derived from an EMBL/GenBank/DDBJ whole genome shotgun (WGS) entry which is preliminary data.</text>
</comment>
<keyword evidence="2" id="KW-1185">Reference proteome</keyword>
<protein>
    <submittedName>
        <fullName evidence="1">Uncharacterized protein</fullName>
    </submittedName>
</protein>
<dbReference type="Proteomes" id="UP001279734">
    <property type="component" value="Unassembled WGS sequence"/>
</dbReference>
<dbReference type="EMBL" id="BSYO01000002">
    <property type="protein sequence ID" value="GMH00830.1"/>
    <property type="molecule type" value="Genomic_DNA"/>
</dbReference>
<evidence type="ECO:0000313" key="2">
    <source>
        <dbReference type="Proteomes" id="UP001279734"/>
    </source>
</evidence>
<name>A0AAD3RYJ9_NEPGR</name>
<gene>
    <name evidence="1" type="ORF">Nepgr_002669</name>
</gene>
<evidence type="ECO:0000313" key="1">
    <source>
        <dbReference type="EMBL" id="GMH00830.1"/>
    </source>
</evidence>
<accession>A0AAD3RYJ9</accession>